<dbReference type="PANTHER" id="PTHR42826">
    <property type="entry name" value="DICARBOXYLATE TRANSPORTER 2.1, CHLOROPLASTIC"/>
    <property type="match status" value="1"/>
</dbReference>
<evidence type="ECO:0000256" key="2">
    <source>
        <dbReference type="ARBA" id="ARBA00007349"/>
    </source>
</evidence>
<feature type="transmembrane region" description="Helical" evidence="6">
    <location>
        <begin position="331"/>
        <end position="354"/>
    </location>
</feature>
<feature type="transmembrane region" description="Helical" evidence="6">
    <location>
        <begin position="278"/>
        <end position="294"/>
    </location>
</feature>
<keyword evidence="5 6" id="KW-0472">Membrane</keyword>
<feature type="transmembrane region" description="Helical" evidence="6">
    <location>
        <begin position="53"/>
        <end position="70"/>
    </location>
</feature>
<feature type="transmembrane region" description="Helical" evidence="6">
    <location>
        <begin position="90"/>
        <end position="108"/>
    </location>
</feature>
<name>A0AA90SMZ6_9GAMM</name>
<dbReference type="GO" id="GO:0022857">
    <property type="term" value="F:transmembrane transporter activity"/>
    <property type="evidence" value="ECO:0007669"/>
    <property type="project" value="InterPro"/>
</dbReference>
<sequence length="475" mass="51753">MKPWLKYAIPIATGIGIYIIPTPEDLTSDAWAYLAIFIGTIAALILEPLPAAFCGLISVILIVILKLVALHPGVEVITPKIALEWGLSGFQNGTVWLIFTAYIFSLGYQKTGLGRRISLYLIKWLGGHSLGLSYAIAFADLLLAPFVPSNTARSGGIIYPIVSNIPTMYNSSCENNPRKIGSFLYWTGITTTCVTSSMFMTGLAPNLLAISIIERTASITISWSDWFIGFAPVGLLLFFSTPWINYLLYPPTQKQSKEMPQWASEQIKTLGALSRSEIYMLLLASLALILWIAGGSLLTATGTSLVILCLMVLTGIVSWQDVIGHKQAWNVFIWFATLVTLAGGLTQTGILTWLSGNLEGIVVGQYPTISLIVCFFLLHYFFASITAHVTALLPVFVMLAMITPGVSIQQTSMMFCFLLGIMGIITPYATGPSPIWYGSGFLPAKNFWILGAVMGGIYLAVLLLVGLPWLNFIYG</sequence>
<proteinExistence type="inferred from homology"/>
<gene>
    <name evidence="7" type="ORF">QS748_09570</name>
</gene>
<feature type="transmembrane region" description="Helical" evidence="6">
    <location>
        <begin position="449"/>
        <end position="474"/>
    </location>
</feature>
<evidence type="ECO:0000256" key="4">
    <source>
        <dbReference type="ARBA" id="ARBA00022989"/>
    </source>
</evidence>
<keyword evidence="8" id="KW-1185">Reference proteome</keyword>
<feature type="transmembrane region" description="Helical" evidence="6">
    <location>
        <begin position="300"/>
        <end position="319"/>
    </location>
</feature>
<feature type="transmembrane region" description="Helical" evidence="6">
    <location>
        <begin position="120"/>
        <end position="139"/>
    </location>
</feature>
<dbReference type="AlphaFoldDB" id="A0AA90SMZ6"/>
<keyword evidence="3 6" id="KW-0812">Transmembrane</keyword>
<comment type="caution">
    <text evidence="7">The sequence shown here is derived from an EMBL/GenBank/DDBJ whole genome shotgun (WGS) entry which is preliminary data.</text>
</comment>
<reference evidence="7 8" key="1">
    <citation type="journal article" date="2023" name="bioRxiv">
        <title>An intranuclear bacterial parasite of deep-sea mussels expresses apoptosis inhibitors acquired from its host.</title>
        <authorList>
            <person name="Gonzalez Porras M.A."/>
            <person name="Assie A."/>
            <person name="Tietjen M."/>
            <person name="Violette M."/>
            <person name="Kleiner M."/>
            <person name="Gruber-Vodicka H."/>
            <person name="Dubilier N."/>
            <person name="Leisch N."/>
        </authorList>
    </citation>
    <scope>NUCLEOTIDE SEQUENCE [LARGE SCALE GENOMIC DNA]</scope>
    <source>
        <strain evidence="7">IAP13</strain>
    </source>
</reference>
<dbReference type="NCBIfam" id="TIGR00785">
    <property type="entry name" value="dass"/>
    <property type="match status" value="1"/>
</dbReference>
<accession>A0AA90SMZ6</accession>
<evidence type="ECO:0000256" key="5">
    <source>
        <dbReference type="ARBA" id="ARBA00023136"/>
    </source>
</evidence>
<dbReference type="PIRSF" id="PIRSF002457">
    <property type="entry name" value="DASS"/>
    <property type="match status" value="1"/>
</dbReference>
<dbReference type="Proteomes" id="UP001178148">
    <property type="component" value="Unassembled WGS sequence"/>
</dbReference>
<feature type="transmembrane region" description="Helical" evidence="6">
    <location>
        <begin position="183"/>
        <end position="206"/>
    </location>
</feature>
<feature type="transmembrane region" description="Helical" evidence="6">
    <location>
        <begin position="366"/>
        <end position="399"/>
    </location>
</feature>
<dbReference type="GO" id="GO:0016020">
    <property type="term" value="C:membrane"/>
    <property type="evidence" value="ECO:0007669"/>
    <property type="project" value="UniProtKB-SubCell"/>
</dbReference>
<dbReference type="InterPro" id="IPR030676">
    <property type="entry name" value="CitT-rel"/>
</dbReference>
<dbReference type="EMBL" id="JASXSV010000014">
    <property type="protein sequence ID" value="MDP0589411.1"/>
    <property type="molecule type" value="Genomic_DNA"/>
</dbReference>
<evidence type="ECO:0000256" key="1">
    <source>
        <dbReference type="ARBA" id="ARBA00004141"/>
    </source>
</evidence>
<comment type="similarity">
    <text evidence="2">Belongs to the SLC13A/DASS transporter (TC 2.A.47) family. DIT1 subfamily.</text>
</comment>
<organism evidence="7 8">
    <name type="scientific">Candidatus Endonucleibacter bathymodioli</name>
    <dbReference type="NCBI Taxonomy" id="539814"/>
    <lineage>
        <taxon>Bacteria</taxon>
        <taxon>Pseudomonadati</taxon>
        <taxon>Pseudomonadota</taxon>
        <taxon>Gammaproteobacteria</taxon>
        <taxon>Oceanospirillales</taxon>
        <taxon>Endozoicomonadaceae</taxon>
        <taxon>Candidatus Endonucleibacter</taxon>
    </lineage>
</organism>
<comment type="subcellular location">
    <subcellularLocation>
        <location evidence="1">Membrane</location>
        <topology evidence="1">Multi-pass membrane protein</topology>
    </subcellularLocation>
</comment>
<protein>
    <submittedName>
        <fullName evidence="7">DASS family sodium-coupled anion symporter</fullName>
    </submittedName>
</protein>
<feature type="transmembrane region" description="Helical" evidence="6">
    <location>
        <begin position="151"/>
        <end position="171"/>
    </location>
</feature>
<feature type="transmembrane region" description="Helical" evidence="6">
    <location>
        <begin position="30"/>
        <end position="46"/>
    </location>
</feature>
<evidence type="ECO:0000256" key="6">
    <source>
        <dbReference type="SAM" id="Phobius"/>
    </source>
</evidence>
<feature type="transmembrane region" description="Helical" evidence="6">
    <location>
        <begin position="411"/>
        <end position="429"/>
    </location>
</feature>
<dbReference type="Pfam" id="PF00939">
    <property type="entry name" value="Na_sulph_symp"/>
    <property type="match status" value="1"/>
</dbReference>
<evidence type="ECO:0000313" key="8">
    <source>
        <dbReference type="Proteomes" id="UP001178148"/>
    </source>
</evidence>
<evidence type="ECO:0000256" key="3">
    <source>
        <dbReference type="ARBA" id="ARBA00022692"/>
    </source>
</evidence>
<feature type="transmembrane region" description="Helical" evidence="6">
    <location>
        <begin position="226"/>
        <end position="249"/>
    </location>
</feature>
<evidence type="ECO:0000313" key="7">
    <source>
        <dbReference type="EMBL" id="MDP0589411.1"/>
    </source>
</evidence>
<keyword evidence="4 6" id="KW-1133">Transmembrane helix</keyword>
<dbReference type="InterPro" id="IPR001898">
    <property type="entry name" value="SLC13A/DASS"/>
</dbReference>